<dbReference type="RefSeq" id="WP_179617980.1">
    <property type="nucleotide sequence ID" value="NZ_JACCBW010000001.1"/>
</dbReference>
<reference evidence="2 3" key="1">
    <citation type="submission" date="2020-07" db="EMBL/GenBank/DDBJ databases">
        <authorList>
            <person name="Partida-Martinez L."/>
            <person name="Huntemann M."/>
            <person name="Clum A."/>
            <person name="Wang J."/>
            <person name="Palaniappan K."/>
            <person name="Ritter S."/>
            <person name="Chen I.-M."/>
            <person name="Stamatis D."/>
            <person name="Reddy T."/>
            <person name="O'Malley R."/>
            <person name="Daum C."/>
            <person name="Shapiro N."/>
            <person name="Ivanova N."/>
            <person name="Kyrpides N."/>
            <person name="Woyke T."/>
        </authorList>
    </citation>
    <scope>NUCLEOTIDE SEQUENCE [LARGE SCALE GENOMIC DNA]</scope>
    <source>
        <strain evidence="2 3">AT2.17</strain>
    </source>
</reference>
<feature type="region of interest" description="Disordered" evidence="1">
    <location>
        <begin position="231"/>
        <end position="270"/>
    </location>
</feature>
<accession>A0A7Y9KRH8</accession>
<keyword evidence="3" id="KW-1185">Reference proteome</keyword>
<sequence length="435" mass="46108">MDAPSDIDALADALREDGVVVDRVVGSGEAQDAHDRIAALVRETPFPVYVALVETPDGLPDDSTAAGDALAGLLNRRLGDGLYVIDMTDGAQRVWSFGLDADPSRLSLAAYANKDALEEAIAALAGPQGTEGYVYPPPTVLAEATVLTAEEIVEVGRQEASDDYPATLAGEDAERLAERAVRLDAVAGWRPGIDEFVEVRTASAGLSALVGSLAGLVVALLLGQTLSGWPRRRPVLDDRPGKRPGGRGTGGPGRDRKPSQQVPAVPSADAERRIARAQVEALGRALSATDWEEVRDRDTAGRALAARDAVEPLLDSSDVADLIGAQVLARTGSRDLARGTRGKGAALRTCFFDPRHPEAGSVARWRLGEGEVEVPCCAACASAVVHDGTPEHLRLPARRGAQPYWERDDVWARTGFGAITDFLARDVLADREARR</sequence>
<evidence type="ECO:0000313" key="3">
    <source>
        <dbReference type="Proteomes" id="UP000549911"/>
    </source>
</evidence>
<comment type="caution">
    <text evidence="2">The sequence shown here is derived from an EMBL/GenBank/DDBJ whole genome shotgun (WGS) entry which is preliminary data.</text>
</comment>
<dbReference type="AlphaFoldDB" id="A0A7Y9KRH8"/>
<dbReference type="Proteomes" id="UP000549911">
    <property type="component" value="Unassembled WGS sequence"/>
</dbReference>
<name>A0A7Y9KRH8_9ACTN</name>
<organism evidence="2 3">
    <name type="scientific">Nocardioides cavernae</name>
    <dbReference type="NCBI Taxonomy" id="1921566"/>
    <lineage>
        <taxon>Bacteria</taxon>
        <taxon>Bacillati</taxon>
        <taxon>Actinomycetota</taxon>
        <taxon>Actinomycetes</taxon>
        <taxon>Propionibacteriales</taxon>
        <taxon>Nocardioidaceae</taxon>
        <taxon>Nocardioides</taxon>
    </lineage>
</organism>
<protein>
    <submittedName>
        <fullName evidence="2">Uncharacterized protein</fullName>
    </submittedName>
</protein>
<dbReference type="EMBL" id="JACCBW010000001">
    <property type="protein sequence ID" value="NYE35307.1"/>
    <property type="molecule type" value="Genomic_DNA"/>
</dbReference>
<reference evidence="2 3" key="2">
    <citation type="submission" date="2020-08" db="EMBL/GenBank/DDBJ databases">
        <title>The Agave Microbiome: Exploring the role of microbial communities in plant adaptations to desert environments.</title>
        <authorList>
            <person name="Partida-Martinez L.P."/>
        </authorList>
    </citation>
    <scope>NUCLEOTIDE SEQUENCE [LARGE SCALE GENOMIC DNA]</scope>
    <source>
        <strain evidence="2 3">AT2.17</strain>
    </source>
</reference>
<gene>
    <name evidence="2" type="ORF">F4692_000411</name>
</gene>
<evidence type="ECO:0000256" key="1">
    <source>
        <dbReference type="SAM" id="MobiDB-lite"/>
    </source>
</evidence>
<evidence type="ECO:0000313" key="2">
    <source>
        <dbReference type="EMBL" id="NYE35307.1"/>
    </source>
</evidence>
<proteinExistence type="predicted"/>